<feature type="compositionally biased region" description="Polar residues" evidence="5">
    <location>
        <begin position="64"/>
        <end position="77"/>
    </location>
</feature>
<feature type="compositionally biased region" description="Low complexity" evidence="5">
    <location>
        <begin position="751"/>
        <end position="776"/>
    </location>
</feature>
<feature type="region of interest" description="Disordered" evidence="5">
    <location>
        <begin position="64"/>
        <end position="113"/>
    </location>
</feature>
<dbReference type="GO" id="GO:0008270">
    <property type="term" value="F:zinc ion binding"/>
    <property type="evidence" value="ECO:0007669"/>
    <property type="project" value="InterPro"/>
</dbReference>
<dbReference type="InterPro" id="IPR007219">
    <property type="entry name" value="XnlR_reg_dom"/>
</dbReference>
<dbReference type="InterPro" id="IPR036864">
    <property type="entry name" value="Zn2-C6_fun-type_DNA-bd_sf"/>
</dbReference>
<keyword evidence="4" id="KW-0539">Nucleus</keyword>
<evidence type="ECO:0000256" key="3">
    <source>
        <dbReference type="ARBA" id="ARBA00023163"/>
    </source>
</evidence>
<dbReference type="EMBL" id="BSXU01004926">
    <property type="protein sequence ID" value="GMG48917.1"/>
    <property type="molecule type" value="Genomic_DNA"/>
</dbReference>
<dbReference type="OrthoDB" id="2123952at2759"/>
<dbReference type="PROSITE" id="PS50048">
    <property type="entry name" value="ZN2_CY6_FUNGAL_2"/>
    <property type="match status" value="1"/>
</dbReference>
<gene>
    <name evidence="7" type="ORF">Amon01_000705700</name>
</gene>
<dbReference type="Gene3D" id="4.10.240.10">
    <property type="entry name" value="Zn(2)-C6 fungal-type DNA-binding domain"/>
    <property type="match status" value="1"/>
</dbReference>
<proteinExistence type="predicted"/>
<dbReference type="PANTHER" id="PTHR47424:SF14">
    <property type="entry name" value="ZINC FINGER PROTEIN GRT1"/>
    <property type="match status" value="1"/>
</dbReference>
<feature type="compositionally biased region" description="Polar residues" evidence="5">
    <location>
        <begin position="685"/>
        <end position="701"/>
    </location>
</feature>
<feature type="region of interest" description="Disordered" evidence="5">
    <location>
        <begin position="751"/>
        <end position="789"/>
    </location>
</feature>
<dbReference type="GO" id="GO:0000981">
    <property type="term" value="F:DNA-binding transcription factor activity, RNA polymerase II-specific"/>
    <property type="evidence" value="ECO:0007669"/>
    <property type="project" value="InterPro"/>
</dbReference>
<feature type="compositionally biased region" description="Basic and acidic residues" evidence="5">
    <location>
        <begin position="779"/>
        <end position="789"/>
    </location>
</feature>
<dbReference type="CDD" id="cd00067">
    <property type="entry name" value="GAL4"/>
    <property type="match status" value="1"/>
</dbReference>
<keyword evidence="8" id="KW-1185">Reference proteome</keyword>
<dbReference type="Pfam" id="PF04082">
    <property type="entry name" value="Fungal_trans"/>
    <property type="match status" value="1"/>
</dbReference>
<feature type="compositionally biased region" description="Low complexity" evidence="5">
    <location>
        <begin position="667"/>
        <end position="684"/>
    </location>
</feature>
<evidence type="ECO:0000256" key="5">
    <source>
        <dbReference type="SAM" id="MobiDB-lite"/>
    </source>
</evidence>
<feature type="compositionally biased region" description="Polar residues" evidence="5">
    <location>
        <begin position="585"/>
        <end position="597"/>
    </location>
</feature>
<keyword evidence="2" id="KW-0805">Transcription regulation</keyword>
<dbReference type="PROSITE" id="PS00463">
    <property type="entry name" value="ZN2_CY6_FUNGAL_1"/>
    <property type="match status" value="1"/>
</dbReference>
<sequence>MQNVISSPTPATVKKKRQPRISKACECCRHKKIKCSGEPVCTNCQKHGEECVYRSFYRNTKTLKNSRRTSVSNTTGGDDSEYSSPSRSGSECLVSADGGGVDDGEQGSIKHGKDRNTITSTIMPHADTSTTCSVTDCFSLQTNYSFISTFIRLLNFKYTATPLSTQSHNDNYDHISTFVRNLTSLCDQSSFSTPPSSTFSSMVVTDLDFNLNKVSPAAVNELLQSYLESFNIPLPIFTLQELHSLVVRTWKQPTTNKYDTALLYCTFTIGACSTSTKLNSDNSEFFALGRWFFQEALASVPGIFTDSSFDALQLLLLFSVASFCLGDISDSYLYSGYTIRIGIAIGLMNKALASKLSLSQVRVWEIAKSWESFLSFTLNKPSSAEFLSSFYGQNKNNIRSTNMDNINASLNITAFASSSDENEGAAFLKFNHFQIRSVFYSSCAQIHQQMYNTGNDLMQVLNVVQELCNSLDTVYLGRCDDVITKTPTSASSIFGVSSTGIKQIQSRFTTIFANEQLKTHFRNLSEAILAYQSCQLSLHNLTHWIWLRLNYLHLKMMIYEPFMIFYAYLKKQQNQHTTGHKNNRNGHTNPSENVSQELKSRFQTQPILGNQPPSSQQHTKRQSHSFIIHTSDLVSDMLKEKANWCYLFTIELAQFLLEIIETNKLSSSNSNSKHQQQQSQSSHQPDTNNIGSPTSQNSNQTHDQRHKLQPLKIKLPTVLISLLLERCCTILLFYTIGCLNLEEEDLPKHTNNSNNISGKTNSSSSSHGHGFSMGSNLDTDSHSHTIPDREQLSNQIWKVMKQIRLALIDDSDRCSNHDEDGQQKLRDLRNVVVEQLRDSREQSAKQNDIANDSGSTNEVNKRRTYFDKIIEGLVFDVDLDEIEEKRERGNTHGECAIGEKGTKMRLDTGRGLSHDHPLFLIHKQFNGSRNDSNASASAIGSGGGLFGAPALEQFWQLCLDWLTTA</sequence>
<feature type="region of interest" description="Disordered" evidence="5">
    <location>
        <begin position="667"/>
        <end position="707"/>
    </location>
</feature>
<feature type="region of interest" description="Disordered" evidence="5">
    <location>
        <begin position="837"/>
        <end position="857"/>
    </location>
</feature>
<accession>A0A9W6Z2N3</accession>
<dbReference type="InterPro" id="IPR001138">
    <property type="entry name" value="Zn2Cys6_DnaBD"/>
</dbReference>
<dbReference type="AlphaFoldDB" id="A0A9W6Z2N3"/>
<evidence type="ECO:0000256" key="1">
    <source>
        <dbReference type="ARBA" id="ARBA00022723"/>
    </source>
</evidence>
<evidence type="ECO:0000256" key="2">
    <source>
        <dbReference type="ARBA" id="ARBA00023015"/>
    </source>
</evidence>
<evidence type="ECO:0000256" key="4">
    <source>
        <dbReference type="ARBA" id="ARBA00023242"/>
    </source>
</evidence>
<dbReference type="GO" id="GO:0003677">
    <property type="term" value="F:DNA binding"/>
    <property type="evidence" value="ECO:0007669"/>
    <property type="project" value="InterPro"/>
</dbReference>
<dbReference type="GO" id="GO:0006351">
    <property type="term" value="P:DNA-templated transcription"/>
    <property type="evidence" value="ECO:0007669"/>
    <property type="project" value="InterPro"/>
</dbReference>
<feature type="domain" description="Zn(2)-C6 fungal-type" evidence="6">
    <location>
        <begin position="24"/>
        <end position="53"/>
    </location>
</feature>
<comment type="caution">
    <text evidence="7">The sequence shown here is derived from an EMBL/GenBank/DDBJ whole genome shotgun (WGS) entry which is preliminary data.</text>
</comment>
<protein>
    <submittedName>
        <fullName evidence="7">Unnamed protein product</fullName>
    </submittedName>
</protein>
<dbReference type="InterPro" id="IPR051127">
    <property type="entry name" value="Fungal_SecMet_Regulators"/>
</dbReference>
<evidence type="ECO:0000313" key="8">
    <source>
        <dbReference type="Proteomes" id="UP001165063"/>
    </source>
</evidence>
<keyword evidence="1" id="KW-0479">Metal-binding</keyword>
<reference evidence="7" key="1">
    <citation type="submission" date="2023-04" db="EMBL/GenBank/DDBJ databases">
        <title>Ambrosiozyma monospora NBRC 1965.</title>
        <authorList>
            <person name="Ichikawa N."/>
            <person name="Sato H."/>
            <person name="Tonouchi N."/>
        </authorList>
    </citation>
    <scope>NUCLEOTIDE SEQUENCE</scope>
    <source>
        <strain evidence="7">NBRC 1965</strain>
    </source>
</reference>
<dbReference type="Pfam" id="PF00172">
    <property type="entry name" value="Zn_clus"/>
    <property type="match status" value="1"/>
</dbReference>
<name>A0A9W6Z2N3_AMBMO</name>
<dbReference type="CDD" id="cd12148">
    <property type="entry name" value="fungal_TF_MHR"/>
    <property type="match status" value="1"/>
</dbReference>
<evidence type="ECO:0000259" key="6">
    <source>
        <dbReference type="PROSITE" id="PS50048"/>
    </source>
</evidence>
<feature type="region of interest" description="Disordered" evidence="5">
    <location>
        <begin position="576"/>
        <end position="597"/>
    </location>
</feature>
<dbReference type="SUPFAM" id="SSF57701">
    <property type="entry name" value="Zn2/Cys6 DNA-binding domain"/>
    <property type="match status" value="1"/>
</dbReference>
<evidence type="ECO:0000313" key="7">
    <source>
        <dbReference type="EMBL" id="GMG48917.1"/>
    </source>
</evidence>
<dbReference type="Proteomes" id="UP001165063">
    <property type="component" value="Unassembled WGS sequence"/>
</dbReference>
<organism evidence="7 8">
    <name type="scientific">Ambrosiozyma monospora</name>
    <name type="common">Yeast</name>
    <name type="synonym">Endomycopsis monosporus</name>
    <dbReference type="NCBI Taxonomy" id="43982"/>
    <lineage>
        <taxon>Eukaryota</taxon>
        <taxon>Fungi</taxon>
        <taxon>Dikarya</taxon>
        <taxon>Ascomycota</taxon>
        <taxon>Saccharomycotina</taxon>
        <taxon>Pichiomycetes</taxon>
        <taxon>Pichiales</taxon>
        <taxon>Pichiaceae</taxon>
        <taxon>Ambrosiozyma</taxon>
    </lineage>
</organism>
<dbReference type="SMART" id="SM00066">
    <property type="entry name" value="GAL4"/>
    <property type="match status" value="1"/>
</dbReference>
<keyword evidence="3" id="KW-0804">Transcription</keyword>
<feature type="compositionally biased region" description="Polar residues" evidence="5">
    <location>
        <begin position="844"/>
        <end position="857"/>
    </location>
</feature>
<dbReference type="PANTHER" id="PTHR47424">
    <property type="entry name" value="REGULATORY PROTEIN GAL4"/>
    <property type="match status" value="1"/>
</dbReference>